<dbReference type="EMBL" id="DTHG01000099">
    <property type="protein sequence ID" value="HGW92491.1"/>
    <property type="molecule type" value="Genomic_DNA"/>
</dbReference>
<dbReference type="GO" id="GO:0016787">
    <property type="term" value="F:hydrolase activity"/>
    <property type="evidence" value="ECO:0007669"/>
    <property type="project" value="UniProtKB-KW"/>
</dbReference>
<dbReference type="GO" id="GO:0004521">
    <property type="term" value="F:RNA endonuclease activity"/>
    <property type="evidence" value="ECO:0007669"/>
    <property type="project" value="TreeGrafter"/>
</dbReference>
<evidence type="ECO:0000313" key="4">
    <source>
        <dbReference type="EMBL" id="HGW92491.1"/>
    </source>
</evidence>
<dbReference type="SMART" id="SM01027">
    <property type="entry name" value="Beta-Casp"/>
    <property type="match status" value="1"/>
</dbReference>
<dbReference type="Gene3D" id="3.60.15.10">
    <property type="entry name" value="Ribonuclease Z/Hydroxyacylglutathione hydrolase-like"/>
    <property type="match status" value="1"/>
</dbReference>
<keyword evidence="1 4" id="KW-0378">Hydrolase</keyword>
<dbReference type="InterPro" id="IPR001279">
    <property type="entry name" value="Metallo-B-lactamas"/>
</dbReference>
<dbReference type="InterPro" id="IPR022712">
    <property type="entry name" value="Beta_Casp"/>
</dbReference>
<sequence length="447" mass="51641">MRIQFFGALKEVTGSKFIIESSSRFLVECGLYQGKREKSFIENKNIPFDVNDIEFMILSHAHIDHSGNIPNLVRSGFNKDIITTKPTVSLLKYLLPDSGHIHEKDAEYINKKRMKRNETLIEPIYTEKDAIFSLKFLKGIEYNKEFDNIRFIEAGHILGSAQILIEENGKKILFSGDLGRKELPLIRDPEIPEGIDVLIMETTYGNRIHRPYEEVYSKLKDIVLNAYENKSKIIVPSFALERAQEIIYSLNKLKKDNEIPDIPIYVDSPLAINITDVFVENKDYLDEEAKKISEDLFWFKNIHYIKDIEESKNLNFRKGPMVIIAASGMCEHGRILHHLKNNIEDENNIILIVGFQAKNTLGRKLVDGEKNVMILGKEYNVKSRIIVMNEFSAHADRNDLINYVKKTDPELIFLVHGEDEQMIPFSEYLKEIGKKFIIPEKGTIYEV</sequence>
<gene>
    <name evidence="4" type="ORF">ENV67_08155</name>
</gene>
<dbReference type="InterPro" id="IPR050698">
    <property type="entry name" value="MBL"/>
</dbReference>
<dbReference type="Pfam" id="PF00753">
    <property type="entry name" value="Lactamase_B"/>
    <property type="match status" value="1"/>
</dbReference>
<reference evidence="4" key="1">
    <citation type="journal article" date="2020" name="mSystems">
        <title>Genome- and Community-Level Interaction Insights into Carbon Utilization and Element Cycling Functions of Hydrothermarchaeota in Hydrothermal Sediment.</title>
        <authorList>
            <person name="Zhou Z."/>
            <person name="Liu Y."/>
            <person name="Xu W."/>
            <person name="Pan J."/>
            <person name="Luo Z.H."/>
            <person name="Li M."/>
        </authorList>
    </citation>
    <scope>NUCLEOTIDE SEQUENCE [LARGE SCALE GENOMIC DNA]</scope>
    <source>
        <strain evidence="4">SpSt-780</strain>
    </source>
</reference>
<dbReference type="PANTHER" id="PTHR11203:SF37">
    <property type="entry name" value="INTEGRATOR COMPLEX SUBUNIT 11"/>
    <property type="match status" value="1"/>
</dbReference>
<evidence type="ECO:0000259" key="3">
    <source>
        <dbReference type="SMART" id="SM01027"/>
    </source>
</evidence>
<dbReference type="Pfam" id="PF07521">
    <property type="entry name" value="RMMBL"/>
    <property type="match status" value="1"/>
</dbReference>
<dbReference type="Gene3D" id="3.40.50.10890">
    <property type="match status" value="1"/>
</dbReference>
<dbReference type="CDD" id="cd16295">
    <property type="entry name" value="TTHA0252-CPSF-like_MBL-fold"/>
    <property type="match status" value="1"/>
</dbReference>
<dbReference type="AlphaFoldDB" id="A0A7C4UBC3"/>
<feature type="domain" description="Metallo-beta-lactamase" evidence="2">
    <location>
        <begin position="13"/>
        <end position="219"/>
    </location>
</feature>
<feature type="domain" description="Beta-Casp" evidence="3">
    <location>
        <begin position="243"/>
        <end position="365"/>
    </location>
</feature>
<dbReference type="InterPro" id="IPR036866">
    <property type="entry name" value="RibonucZ/Hydroxyglut_hydro"/>
</dbReference>
<name>A0A7C4UBC3_UNCW3</name>
<evidence type="ECO:0000259" key="2">
    <source>
        <dbReference type="SMART" id="SM00849"/>
    </source>
</evidence>
<dbReference type="Pfam" id="PF10996">
    <property type="entry name" value="Beta-Casp"/>
    <property type="match status" value="1"/>
</dbReference>
<dbReference type="PANTHER" id="PTHR11203">
    <property type="entry name" value="CLEAVAGE AND POLYADENYLATION SPECIFICITY FACTOR FAMILY MEMBER"/>
    <property type="match status" value="1"/>
</dbReference>
<dbReference type="SUPFAM" id="SSF56281">
    <property type="entry name" value="Metallo-hydrolase/oxidoreductase"/>
    <property type="match status" value="1"/>
</dbReference>
<dbReference type="InterPro" id="IPR011108">
    <property type="entry name" value="RMMBL"/>
</dbReference>
<accession>A0A7C4UBC3</accession>
<protein>
    <submittedName>
        <fullName evidence="4">MBL fold metallo-hydrolase</fullName>
    </submittedName>
</protein>
<comment type="caution">
    <text evidence="4">The sequence shown here is derived from an EMBL/GenBank/DDBJ whole genome shotgun (WGS) entry which is preliminary data.</text>
</comment>
<evidence type="ECO:0000256" key="1">
    <source>
        <dbReference type="ARBA" id="ARBA00022801"/>
    </source>
</evidence>
<dbReference type="SMART" id="SM00849">
    <property type="entry name" value="Lactamase_B"/>
    <property type="match status" value="1"/>
</dbReference>
<organism evidence="4">
    <name type="scientific">candidate division WOR-3 bacterium</name>
    <dbReference type="NCBI Taxonomy" id="2052148"/>
    <lineage>
        <taxon>Bacteria</taxon>
        <taxon>Bacteria division WOR-3</taxon>
    </lineage>
</organism>
<proteinExistence type="predicted"/>